<name>A0A543K4H1_9RHOB</name>
<dbReference type="InterPro" id="IPR053172">
    <property type="entry name" value="Tn903_transposase"/>
</dbReference>
<evidence type="ECO:0000259" key="1">
    <source>
        <dbReference type="Pfam" id="PF13737"/>
    </source>
</evidence>
<comment type="caution">
    <text evidence="2">The sequence shown here is derived from an EMBL/GenBank/DDBJ whole genome shotgun (WGS) entry which is preliminary data.</text>
</comment>
<proteinExistence type="predicted"/>
<protein>
    <submittedName>
        <fullName evidence="2">DDE family transposase</fullName>
    </submittedName>
</protein>
<reference evidence="2 3" key="1">
    <citation type="submission" date="2019-06" db="EMBL/GenBank/DDBJ databases">
        <title>Genomic Encyclopedia of Archaeal and Bacterial Type Strains, Phase II (KMG-II): from individual species to whole genera.</title>
        <authorList>
            <person name="Goeker M."/>
        </authorList>
    </citation>
    <scope>NUCLEOTIDE SEQUENCE [LARGE SCALE GENOMIC DNA]</scope>
    <source>
        <strain evidence="2 3">DSM 18423</strain>
    </source>
</reference>
<dbReference type="InterPro" id="IPR053520">
    <property type="entry name" value="Transposase_Tn903"/>
</dbReference>
<dbReference type="PANTHER" id="PTHR34631">
    <property type="match status" value="1"/>
</dbReference>
<evidence type="ECO:0000313" key="3">
    <source>
        <dbReference type="Proteomes" id="UP000320582"/>
    </source>
</evidence>
<dbReference type="PANTHER" id="PTHR34631:SF3">
    <property type="entry name" value="ISSOD12 TRANSPOSASE TNPA_ISSOD12"/>
    <property type="match status" value="1"/>
</dbReference>
<accession>A0A543K4H1</accession>
<dbReference type="InterPro" id="IPR025668">
    <property type="entry name" value="Tnp_DDE_dom"/>
</dbReference>
<sequence length="383" mass="42187">MSHAAQFLSDRFDERLCRRPTGGLGPGVSMVDLEESAGHAAPPQGGFEAVSLIDWIALMPHKFNAGRRHKFAKKRYRITNWAGYNESLRRRGDVTIWLSPEVEAAWRAERRKTRGGQPVHSDLSIGTCLTLGIVYNQPLRQTEGFVGSLVKLMGLDLLVPDYSTLSRRGAGLILPMKARASTDGPIHLVVDSTGLKIFGEGEWLENKHKTKAKRKSWRKLHLGLDLVTGEIACSELTTDDVGDPTALPELLDQIDGDVTRFIADGAYDGDPTSDLLVKLFGVDVEITIPPPKTAVLSAEAVGNPTLRDQRIAAIRTGGRMAWQVSSGYNQRSRGETQMGRWKMVIGPKLKARSFPNQKTEAKIGTHILNKMTELGRAKFEVVS</sequence>
<dbReference type="Proteomes" id="UP000320582">
    <property type="component" value="Unassembled WGS sequence"/>
</dbReference>
<dbReference type="Pfam" id="PF13737">
    <property type="entry name" value="DDE_Tnp_1_5"/>
    <property type="match status" value="1"/>
</dbReference>
<feature type="domain" description="Transposase DDE" evidence="1">
    <location>
        <begin position="90"/>
        <end position="200"/>
    </location>
</feature>
<dbReference type="NCBIfam" id="NF033579">
    <property type="entry name" value="transpos_IS5_2"/>
    <property type="match status" value="1"/>
</dbReference>
<dbReference type="AlphaFoldDB" id="A0A543K4H1"/>
<gene>
    <name evidence="2" type="ORF">BD293_4297</name>
</gene>
<organism evidence="2 3">
    <name type="scientific">Roseinatronobacter monicus</name>
    <dbReference type="NCBI Taxonomy" id="393481"/>
    <lineage>
        <taxon>Bacteria</taxon>
        <taxon>Pseudomonadati</taxon>
        <taxon>Pseudomonadota</taxon>
        <taxon>Alphaproteobacteria</taxon>
        <taxon>Rhodobacterales</taxon>
        <taxon>Paracoccaceae</taxon>
        <taxon>Roseinatronobacter</taxon>
    </lineage>
</organism>
<keyword evidence="3" id="KW-1185">Reference proteome</keyword>
<dbReference type="EMBL" id="VFPT01000004">
    <property type="protein sequence ID" value="TQM89978.1"/>
    <property type="molecule type" value="Genomic_DNA"/>
</dbReference>
<evidence type="ECO:0000313" key="2">
    <source>
        <dbReference type="EMBL" id="TQM89978.1"/>
    </source>
</evidence>